<dbReference type="EMBL" id="JAPWTK010000004">
    <property type="protein sequence ID" value="KAJ8961866.1"/>
    <property type="molecule type" value="Genomic_DNA"/>
</dbReference>
<comment type="caution">
    <text evidence="1">The sequence shown here is derived from an EMBL/GenBank/DDBJ whole genome shotgun (WGS) entry which is preliminary data.</text>
</comment>
<feature type="non-terminal residue" evidence="1">
    <location>
        <position position="150"/>
    </location>
</feature>
<reference evidence="1" key="1">
    <citation type="journal article" date="2023" name="Insect Mol. Biol.">
        <title>Genome sequencing provides insights into the evolution of gene families encoding plant cell wall-degrading enzymes in longhorned beetles.</title>
        <authorList>
            <person name="Shin N.R."/>
            <person name="Okamura Y."/>
            <person name="Kirsch R."/>
            <person name="Pauchet Y."/>
        </authorList>
    </citation>
    <scope>NUCLEOTIDE SEQUENCE</scope>
    <source>
        <strain evidence="1">AMC_N1</strain>
    </source>
</reference>
<organism evidence="1 2">
    <name type="scientific">Aromia moschata</name>
    <dbReference type="NCBI Taxonomy" id="1265417"/>
    <lineage>
        <taxon>Eukaryota</taxon>
        <taxon>Metazoa</taxon>
        <taxon>Ecdysozoa</taxon>
        <taxon>Arthropoda</taxon>
        <taxon>Hexapoda</taxon>
        <taxon>Insecta</taxon>
        <taxon>Pterygota</taxon>
        <taxon>Neoptera</taxon>
        <taxon>Endopterygota</taxon>
        <taxon>Coleoptera</taxon>
        <taxon>Polyphaga</taxon>
        <taxon>Cucujiformia</taxon>
        <taxon>Chrysomeloidea</taxon>
        <taxon>Cerambycidae</taxon>
        <taxon>Cerambycinae</taxon>
        <taxon>Callichromatini</taxon>
        <taxon>Aromia</taxon>
    </lineage>
</organism>
<sequence length="150" mass="17064">MWVSYKKQTVLFYLFSDGWQPKCMDSRRDFSVLGKFICHRIWLRAHKENRSLKPLGSSIVSNPTLTEDRSLFKVDISPSLAEANNMERSFLFFTHHSSIIGCDADDLQTVRPLSRVLTNGTPFAFATLVVTQCCSFIESGLIKALGKLKR</sequence>
<gene>
    <name evidence="1" type="ORF">NQ318_021484</name>
</gene>
<accession>A0AAV8ZCQ6</accession>
<keyword evidence="2" id="KW-1185">Reference proteome</keyword>
<name>A0AAV8ZCQ6_9CUCU</name>
<dbReference type="Proteomes" id="UP001162162">
    <property type="component" value="Unassembled WGS sequence"/>
</dbReference>
<dbReference type="AlphaFoldDB" id="A0AAV8ZCQ6"/>
<protein>
    <submittedName>
        <fullName evidence="1">Uncharacterized protein</fullName>
    </submittedName>
</protein>
<evidence type="ECO:0000313" key="2">
    <source>
        <dbReference type="Proteomes" id="UP001162162"/>
    </source>
</evidence>
<evidence type="ECO:0000313" key="1">
    <source>
        <dbReference type="EMBL" id="KAJ8961866.1"/>
    </source>
</evidence>
<proteinExistence type="predicted"/>